<evidence type="ECO:0000259" key="6">
    <source>
        <dbReference type="Pfam" id="PF01593"/>
    </source>
</evidence>
<gene>
    <name evidence="7" type="ORF">SAMN05216192_10831</name>
</gene>
<dbReference type="EMBL" id="FNDX01000008">
    <property type="protein sequence ID" value="SDI74844.1"/>
    <property type="molecule type" value="Genomic_DNA"/>
</dbReference>
<sequence>MSRVAIVGGGIGGLTAALLLSRQGQQVVIYERADRVGGRVAFEEEGPYRIDQGPTIVLLPEMLNGILEEGGLPPGSLELLRCDPLCRIHFRSGRVLTKVAGLEEQAAEIDREFPGEGNGFLRFMGDMAGLFPRGKASFLEQTFSRRRQFFSPANLRLMSRLRAYRSLRSAVGSYFRSEELRDAFSLQSLYIGGAPFRTPGIYTMLPYAESAFGIWMLKGGYGELPRILSRELLSRGVEIHTGTEVEGLTVEDGRCTGITAGGVRHSYDAVLYNGEFPQLEELLPAGLFTGNTAGQRSSGTAGRIKRGRYQPSSGCVLIYAGTDRRWPESETHQFFLPDSLNDNLRELFDQGRISQLPSYYVFNPAALDDTAAPPGQSVLYFLIPVPADPELDWESIAGPLAERVLDDAEQRGFPGLKASLRWKKIRTPGDAHKDGLYGGGSFGIAPVLSQLGVFRPQPRPYPIKGLYAAGASVHPGGGVPIVMQGARMAVHELMKEMK</sequence>
<evidence type="ECO:0000256" key="4">
    <source>
        <dbReference type="ARBA" id="ARBA00038322"/>
    </source>
</evidence>
<evidence type="ECO:0000256" key="2">
    <source>
        <dbReference type="ARBA" id="ARBA00022746"/>
    </source>
</evidence>
<comment type="pathway">
    <text evidence="1 5">Carotenoid biosynthesis.</text>
</comment>
<dbReference type="Proteomes" id="UP000199050">
    <property type="component" value="Unassembled WGS sequence"/>
</dbReference>
<name>A0A1G8N3S0_9BACL</name>
<evidence type="ECO:0000313" key="7">
    <source>
        <dbReference type="EMBL" id="SDI74844.1"/>
    </source>
</evidence>
<reference evidence="8" key="1">
    <citation type="submission" date="2016-10" db="EMBL/GenBank/DDBJ databases">
        <authorList>
            <person name="Varghese N."/>
            <person name="Submissions S."/>
        </authorList>
    </citation>
    <scope>NUCLEOTIDE SEQUENCE [LARGE SCALE GENOMIC DNA]</scope>
    <source>
        <strain evidence="8">CGMCC 1.11012</strain>
    </source>
</reference>
<comment type="similarity">
    <text evidence="4">Belongs to the carotenoid/retinoid oxidoreductase family. CrtN subfamily.</text>
</comment>
<dbReference type="InterPro" id="IPR036188">
    <property type="entry name" value="FAD/NAD-bd_sf"/>
</dbReference>
<dbReference type="OrthoDB" id="9814556at2"/>
<evidence type="ECO:0000313" key="8">
    <source>
        <dbReference type="Proteomes" id="UP000199050"/>
    </source>
</evidence>
<dbReference type="AlphaFoldDB" id="A0A1G8N3S0"/>
<dbReference type="PANTHER" id="PTHR43734">
    <property type="entry name" value="PHYTOENE DESATURASE"/>
    <property type="match status" value="1"/>
</dbReference>
<accession>A0A1G8N3S0</accession>
<dbReference type="RefSeq" id="WP_090713872.1">
    <property type="nucleotide sequence ID" value="NZ_CBCSKY010000006.1"/>
</dbReference>
<feature type="domain" description="Amine oxidase" evidence="6">
    <location>
        <begin position="11"/>
        <end position="489"/>
    </location>
</feature>
<keyword evidence="2 5" id="KW-0125">Carotenoid biosynthesis</keyword>
<dbReference type="PANTHER" id="PTHR43734:SF1">
    <property type="entry name" value="PHYTOENE DESATURASE"/>
    <property type="match status" value="1"/>
</dbReference>
<dbReference type="NCBIfam" id="TIGR02734">
    <property type="entry name" value="crtI_fam"/>
    <property type="match status" value="1"/>
</dbReference>
<dbReference type="STRING" id="1174501.SAMN05216192_10831"/>
<dbReference type="Pfam" id="PF01593">
    <property type="entry name" value="Amino_oxidase"/>
    <property type="match status" value="1"/>
</dbReference>
<dbReference type="GO" id="GO:0016491">
    <property type="term" value="F:oxidoreductase activity"/>
    <property type="evidence" value="ECO:0007669"/>
    <property type="project" value="UniProtKB-KW"/>
</dbReference>
<keyword evidence="3 5" id="KW-0560">Oxidoreductase</keyword>
<keyword evidence="8" id="KW-1185">Reference proteome</keyword>
<protein>
    <submittedName>
        <fullName evidence="7">Phytoene desaturase</fullName>
    </submittedName>
</protein>
<evidence type="ECO:0000256" key="1">
    <source>
        <dbReference type="ARBA" id="ARBA00004829"/>
    </source>
</evidence>
<proteinExistence type="inferred from homology"/>
<dbReference type="GO" id="GO:0016117">
    <property type="term" value="P:carotenoid biosynthetic process"/>
    <property type="evidence" value="ECO:0007669"/>
    <property type="project" value="UniProtKB-KW"/>
</dbReference>
<dbReference type="PRINTS" id="PR00419">
    <property type="entry name" value="ADXRDTASE"/>
</dbReference>
<evidence type="ECO:0000256" key="5">
    <source>
        <dbReference type="RuleBase" id="RU362075"/>
    </source>
</evidence>
<organism evidence="7 8">
    <name type="scientific">Paenibacillus typhae</name>
    <dbReference type="NCBI Taxonomy" id="1174501"/>
    <lineage>
        <taxon>Bacteria</taxon>
        <taxon>Bacillati</taxon>
        <taxon>Bacillota</taxon>
        <taxon>Bacilli</taxon>
        <taxon>Bacillales</taxon>
        <taxon>Paenibacillaceae</taxon>
        <taxon>Paenibacillus</taxon>
    </lineage>
</organism>
<dbReference type="Gene3D" id="3.50.50.60">
    <property type="entry name" value="FAD/NAD(P)-binding domain"/>
    <property type="match status" value="2"/>
</dbReference>
<dbReference type="InterPro" id="IPR014105">
    <property type="entry name" value="Carotenoid/retinoid_OxRdtase"/>
</dbReference>
<dbReference type="SUPFAM" id="SSF51905">
    <property type="entry name" value="FAD/NAD(P)-binding domain"/>
    <property type="match status" value="1"/>
</dbReference>
<evidence type="ECO:0000256" key="3">
    <source>
        <dbReference type="ARBA" id="ARBA00023002"/>
    </source>
</evidence>
<dbReference type="InterPro" id="IPR002937">
    <property type="entry name" value="Amino_oxidase"/>
</dbReference>